<gene>
    <name evidence="2" type="ORF">NY149_05870</name>
</gene>
<name>A0AAF0BAX5_PORGN</name>
<dbReference type="RefSeq" id="WP_271911725.1">
    <property type="nucleotide sequence ID" value="NZ_CP116613.1"/>
</dbReference>
<keyword evidence="1" id="KW-0472">Membrane</keyword>
<dbReference type="AlphaFoldDB" id="A0AAF0BAX5"/>
<evidence type="ECO:0000256" key="1">
    <source>
        <dbReference type="SAM" id="Phobius"/>
    </source>
</evidence>
<feature type="transmembrane region" description="Helical" evidence="1">
    <location>
        <begin position="54"/>
        <end position="75"/>
    </location>
</feature>
<proteinExistence type="predicted"/>
<reference evidence="2" key="1">
    <citation type="submission" date="2023-01" db="EMBL/GenBank/DDBJ databases">
        <title>Phages are important unrecognized players in the ecology of the oral pathogen Porphyromonas gingivalis.</title>
        <authorList>
            <person name="Matrishin C.B."/>
            <person name="Kauffman K.M."/>
        </authorList>
    </citation>
    <scope>NUCLEOTIDE SEQUENCE</scope>
    <source>
        <strain evidence="2">HG1691old</strain>
    </source>
</reference>
<dbReference type="Proteomes" id="UP001179540">
    <property type="component" value="Chromosome"/>
</dbReference>
<keyword evidence="1" id="KW-1133">Transmembrane helix</keyword>
<accession>A0AAF0BAX5</accession>
<protein>
    <submittedName>
        <fullName evidence="2">Uncharacterized protein</fullName>
    </submittedName>
</protein>
<evidence type="ECO:0000313" key="3">
    <source>
        <dbReference type="Proteomes" id="UP001179540"/>
    </source>
</evidence>
<sequence length="93" mass="10843">MKEKLLNGWTQHHEDEKNNLKQEIGKLKDLISISVQAYLSPTLKERIKRWGKDLLFSFVSLLLWFGLFFLFGKIYPPFKAFLLGQLASFIATP</sequence>
<evidence type="ECO:0000313" key="2">
    <source>
        <dbReference type="EMBL" id="WCF98056.1"/>
    </source>
</evidence>
<keyword evidence="1" id="KW-0812">Transmembrane</keyword>
<dbReference type="EMBL" id="CP116613">
    <property type="protein sequence ID" value="WCF98056.1"/>
    <property type="molecule type" value="Genomic_DNA"/>
</dbReference>
<organism evidence="2 3">
    <name type="scientific">Porphyromonas gingivalis</name>
    <name type="common">Bacteroides gingivalis</name>
    <dbReference type="NCBI Taxonomy" id="837"/>
    <lineage>
        <taxon>Bacteria</taxon>
        <taxon>Pseudomonadati</taxon>
        <taxon>Bacteroidota</taxon>
        <taxon>Bacteroidia</taxon>
        <taxon>Bacteroidales</taxon>
        <taxon>Porphyromonadaceae</taxon>
        <taxon>Porphyromonas</taxon>
    </lineage>
</organism>